<dbReference type="InterPro" id="IPR046257">
    <property type="entry name" value="DUF6290"/>
</dbReference>
<dbReference type="Pfam" id="PF19807">
    <property type="entry name" value="DUF6290"/>
    <property type="match status" value="1"/>
</dbReference>
<protein>
    <submittedName>
        <fullName evidence="1">DUF6290 family protein</fullName>
    </submittedName>
</protein>
<gene>
    <name evidence="1" type="ORF">QNJ86_07485</name>
</gene>
<organism evidence="1 2">
    <name type="scientific">Gordonibacter faecis</name>
    <dbReference type="NCBI Taxonomy" id="3047475"/>
    <lineage>
        <taxon>Bacteria</taxon>
        <taxon>Bacillati</taxon>
        <taxon>Actinomycetota</taxon>
        <taxon>Coriobacteriia</taxon>
        <taxon>Eggerthellales</taxon>
        <taxon>Eggerthellaceae</taxon>
        <taxon>Gordonibacter</taxon>
    </lineage>
</organism>
<evidence type="ECO:0000313" key="2">
    <source>
        <dbReference type="Proteomes" id="UP001232750"/>
    </source>
</evidence>
<dbReference type="Proteomes" id="UP001232750">
    <property type="component" value="Unassembled WGS sequence"/>
</dbReference>
<dbReference type="EMBL" id="JASJEU010000013">
    <property type="protein sequence ID" value="MDJ1650639.1"/>
    <property type="molecule type" value="Genomic_DNA"/>
</dbReference>
<accession>A0ABT7DM68</accession>
<evidence type="ECO:0000313" key="1">
    <source>
        <dbReference type="EMBL" id="MDJ1650639.1"/>
    </source>
</evidence>
<reference evidence="1 2" key="1">
    <citation type="submission" date="2023-05" db="EMBL/GenBank/DDBJ databases">
        <title>Gordonibacter KGMB12511T sp. nov., isolated from faeces of healthy Korean.</title>
        <authorList>
            <person name="Kim H.S."/>
            <person name="Kim J.-S."/>
            <person name="Suh M.K."/>
            <person name="Eom M.K."/>
            <person name="Do H.E."/>
            <person name="Lee J.-S."/>
        </authorList>
    </citation>
    <scope>NUCLEOTIDE SEQUENCE [LARGE SCALE GENOMIC DNA]</scope>
    <source>
        <strain evidence="1 2">KGMB12511</strain>
    </source>
</reference>
<dbReference type="NCBIfam" id="NF046040">
    <property type="entry name" value="RelB_antitoxin"/>
    <property type="match status" value="1"/>
</dbReference>
<name>A0ABT7DM68_9ACTN</name>
<comment type="caution">
    <text evidence="1">The sequence shown here is derived from an EMBL/GenBank/DDBJ whole genome shotgun (WGS) entry which is preliminary data.</text>
</comment>
<proteinExistence type="predicted"/>
<sequence length="75" mass="8669">MSTTYTMRMQEGQKKLISEYAKMQGVSMADLMISSTLDVIEDALDLRDWKAAKEEFDAHPVTYSNDEIMREFGLR</sequence>
<dbReference type="RefSeq" id="WP_283831980.1">
    <property type="nucleotide sequence ID" value="NZ_JASJEU010000013.1"/>
</dbReference>
<keyword evidence="2" id="KW-1185">Reference proteome</keyword>